<feature type="transmembrane region" description="Helical" evidence="1">
    <location>
        <begin position="273"/>
        <end position="292"/>
    </location>
</feature>
<name>A0A179G344_PURLI</name>
<sequence>MVTGAFDASAAVFLIYRMVFEATVGRLTLQKFFFGYTAVPAFIAIAEFAYMPRVSYHTINELERKIGRAQDDSGDIHGSDQDISNTEELARIHGARADQRMVKLSQLENIAGDDEQREQRRRTKETRQAASGVWGVLHGTPARRQILSPWFLLMLLLTAFQMLRMNVFIATIRAQYRYMLRSELLAAGINRFFDVALPVGGVVSTPVIGLLLNNLSVSMVFACITIFIVAIGVLNCMPLVWAGYATVVVFVVFRPLYYSAISDYITKVFGFDTFGRIYGTVVCFSGITNLAQPALDALTHEVFVGNPIPVNIALAAGGVVLGTALTIFVAVMGRKFADEEESWSGGSDEQERLLPGNQAIGYRILDHLAKLLGFYEVAAKILEGDGQQRKRKRGWVGSYGNVWEAVQGFEFRLEVLEDYKQLASEIPGPEHFNLGWEKFNKYYSRLDEYRSTMRP</sequence>
<dbReference type="InterPro" id="IPR036259">
    <property type="entry name" value="MFS_trans_sf"/>
</dbReference>
<keyword evidence="1" id="KW-1133">Transmembrane helix</keyword>
<feature type="transmembrane region" description="Helical" evidence="1">
    <location>
        <begin position="150"/>
        <end position="172"/>
    </location>
</feature>
<evidence type="ECO:0000313" key="3">
    <source>
        <dbReference type="Proteomes" id="UP000078340"/>
    </source>
</evidence>
<keyword evidence="1" id="KW-0812">Transmembrane</keyword>
<dbReference type="AlphaFoldDB" id="A0A179G344"/>
<dbReference type="GO" id="GO:0000329">
    <property type="term" value="C:fungal-type vacuole membrane"/>
    <property type="evidence" value="ECO:0007669"/>
    <property type="project" value="TreeGrafter"/>
</dbReference>
<dbReference type="Proteomes" id="UP000078340">
    <property type="component" value="Unassembled WGS sequence"/>
</dbReference>
<organism evidence="2 3">
    <name type="scientific">Purpureocillium lilacinum</name>
    <name type="common">Paecilomyces lilacinus</name>
    <dbReference type="NCBI Taxonomy" id="33203"/>
    <lineage>
        <taxon>Eukaryota</taxon>
        <taxon>Fungi</taxon>
        <taxon>Dikarya</taxon>
        <taxon>Ascomycota</taxon>
        <taxon>Pezizomycotina</taxon>
        <taxon>Sordariomycetes</taxon>
        <taxon>Hypocreomycetidae</taxon>
        <taxon>Hypocreales</taxon>
        <taxon>Ophiocordycipitaceae</taxon>
        <taxon>Purpureocillium</taxon>
    </lineage>
</organism>
<keyword evidence="1" id="KW-0472">Membrane</keyword>
<evidence type="ECO:0000256" key="1">
    <source>
        <dbReference type="SAM" id="Phobius"/>
    </source>
</evidence>
<dbReference type="SUPFAM" id="SSF103473">
    <property type="entry name" value="MFS general substrate transporter"/>
    <property type="match status" value="1"/>
</dbReference>
<feature type="transmembrane region" description="Helical" evidence="1">
    <location>
        <begin position="312"/>
        <end position="332"/>
    </location>
</feature>
<dbReference type="PANTHER" id="PTHR20772:SF4">
    <property type="entry name" value="HYPOTHETICAL AMINO ACID TRANSPORTER (EUROFUNG)"/>
    <property type="match status" value="1"/>
</dbReference>
<dbReference type="Gene3D" id="1.20.1250.20">
    <property type="entry name" value="MFS general substrate transporter like domains"/>
    <property type="match status" value="1"/>
</dbReference>
<gene>
    <name evidence="2" type="ORF">VFPFJ_10965</name>
</gene>
<accession>A0A179G344</accession>
<dbReference type="PANTHER" id="PTHR20772">
    <property type="entry name" value="PROTEIN FMP42"/>
    <property type="match status" value="1"/>
</dbReference>
<feature type="transmembrane region" description="Helical" evidence="1">
    <location>
        <begin position="241"/>
        <end position="261"/>
    </location>
</feature>
<comment type="caution">
    <text evidence="2">The sequence shown here is derived from an EMBL/GenBank/DDBJ whole genome shotgun (WGS) entry which is preliminary data.</text>
</comment>
<dbReference type="OMA" id="SYHTINE"/>
<evidence type="ECO:0000313" key="2">
    <source>
        <dbReference type="EMBL" id="OAQ71878.1"/>
    </source>
</evidence>
<dbReference type="InterPro" id="IPR052599">
    <property type="entry name" value="SLC43A_AATransporter"/>
</dbReference>
<reference evidence="2 3" key="1">
    <citation type="submission" date="2016-02" db="EMBL/GenBank/DDBJ databases">
        <title>Biosynthesis of antibiotic leucinostatins and their inhibition on Phytophthora in bio-control Purpureocillium lilacinum.</title>
        <authorList>
            <person name="Wang G."/>
            <person name="Liu Z."/>
            <person name="Lin R."/>
            <person name="Li E."/>
            <person name="Mao Z."/>
            <person name="Ling J."/>
            <person name="Yin W."/>
            <person name="Xie B."/>
        </authorList>
    </citation>
    <scope>NUCLEOTIDE SEQUENCE [LARGE SCALE GENOMIC DNA]</scope>
    <source>
        <strain evidence="2">PLFJ-1</strain>
    </source>
</reference>
<feature type="transmembrane region" description="Helical" evidence="1">
    <location>
        <begin position="219"/>
        <end position="235"/>
    </location>
</feature>
<dbReference type="EMBL" id="LSBI01000019">
    <property type="protein sequence ID" value="OAQ71878.1"/>
    <property type="molecule type" value="Genomic_DNA"/>
</dbReference>
<proteinExistence type="predicted"/>
<feature type="transmembrane region" description="Helical" evidence="1">
    <location>
        <begin position="33"/>
        <end position="50"/>
    </location>
</feature>
<protein>
    <submittedName>
        <fullName evidence="2">Major facilitator superfamily transporter</fullName>
    </submittedName>
</protein>